<dbReference type="Proteomes" id="UP000824998">
    <property type="component" value="Unassembled WGS sequence"/>
</dbReference>
<name>A0A9P7YA51_9HELO</name>
<feature type="non-terminal residue" evidence="1">
    <location>
        <position position="1"/>
    </location>
</feature>
<dbReference type="EMBL" id="MU251696">
    <property type="protein sequence ID" value="KAG9230153.1"/>
    <property type="molecule type" value="Genomic_DNA"/>
</dbReference>
<feature type="non-terminal residue" evidence="1">
    <location>
        <position position="53"/>
    </location>
</feature>
<accession>A0A9P7YA51</accession>
<sequence length="53" mass="6011">HSAEELCGSASSRVPGFISKAESLFCDIDKETWHLCTDAIVRACFHLEKRQMR</sequence>
<reference evidence="1" key="1">
    <citation type="journal article" date="2021" name="IMA Fungus">
        <title>Genomic characterization of three marine fungi, including Emericellopsis atlantica sp. nov. with signatures of a generalist lifestyle and marine biomass degradation.</title>
        <authorList>
            <person name="Hagestad O.C."/>
            <person name="Hou L."/>
            <person name="Andersen J.H."/>
            <person name="Hansen E.H."/>
            <person name="Altermark B."/>
            <person name="Li C."/>
            <person name="Kuhnert E."/>
            <person name="Cox R.J."/>
            <person name="Crous P.W."/>
            <person name="Spatafora J.W."/>
            <person name="Lail K."/>
            <person name="Amirebrahimi M."/>
            <person name="Lipzen A."/>
            <person name="Pangilinan J."/>
            <person name="Andreopoulos W."/>
            <person name="Hayes R.D."/>
            <person name="Ng V."/>
            <person name="Grigoriev I.V."/>
            <person name="Jackson S.A."/>
            <person name="Sutton T.D.S."/>
            <person name="Dobson A.D.W."/>
            <person name="Rama T."/>
        </authorList>
    </citation>
    <scope>NUCLEOTIDE SEQUENCE</scope>
    <source>
        <strain evidence="1">TRa018bII</strain>
    </source>
</reference>
<protein>
    <submittedName>
        <fullName evidence="1">Uncharacterized protein</fullName>
    </submittedName>
</protein>
<evidence type="ECO:0000313" key="2">
    <source>
        <dbReference type="Proteomes" id="UP000824998"/>
    </source>
</evidence>
<comment type="caution">
    <text evidence="1">The sequence shown here is derived from an EMBL/GenBank/DDBJ whole genome shotgun (WGS) entry which is preliminary data.</text>
</comment>
<keyword evidence="2" id="KW-1185">Reference proteome</keyword>
<dbReference type="AlphaFoldDB" id="A0A9P7YA51"/>
<dbReference type="OrthoDB" id="5365129at2759"/>
<proteinExistence type="predicted"/>
<organism evidence="1 2">
    <name type="scientific">Amylocarpus encephaloides</name>
    <dbReference type="NCBI Taxonomy" id="45428"/>
    <lineage>
        <taxon>Eukaryota</taxon>
        <taxon>Fungi</taxon>
        <taxon>Dikarya</taxon>
        <taxon>Ascomycota</taxon>
        <taxon>Pezizomycotina</taxon>
        <taxon>Leotiomycetes</taxon>
        <taxon>Helotiales</taxon>
        <taxon>Helotiales incertae sedis</taxon>
        <taxon>Amylocarpus</taxon>
    </lineage>
</organism>
<gene>
    <name evidence="1" type="ORF">BJ875DRAFT_335861</name>
</gene>
<evidence type="ECO:0000313" key="1">
    <source>
        <dbReference type="EMBL" id="KAG9230153.1"/>
    </source>
</evidence>